<organism evidence="3 4">
    <name type="scientific">Pseudocitrobacter vendiensis</name>
    <dbReference type="NCBI Taxonomy" id="2488306"/>
    <lineage>
        <taxon>Bacteria</taxon>
        <taxon>Pseudomonadati</taxon>
        <taxon>Pseudomonadota</taxon>
        <taxon>Gammaproteobacteria</taxon>
        <taxon>Enterobacterales</taxon>
        <taxon>Enterobacteriaceae</taxon>
        <taxon>Pseudocitrobacter</taxon>
    </lineage>
</organism>
<accession>A0ABM9FDE7</accession>
<gene>
    <name evidence="3" type="ORF">FBBNIHIM_19230</name>
</gene>
<feature type="coiled-coil region" evidence="1">
    <location>
        <begin position="24"/>
        <end position="81"/>
    </location>
</feature>
<dbReference type="Proteomes" id="UP001152651">
    <property type="component" value="Unassembled WGS sequence"/>
</dbReference>
<evidence type="ECO:0000256" key="2">
    <source>
        <dbReference type="SAM" id="MobiDB-lite"/>
    </source>
</evidence>
<evidence type="ECO:0000256" key="1">
    <source>
        <dbReference type="SAM" id="Coils"/>
    </source>
</evidence>
<evidence type="ECO:0008006" key="5">
    <source>
        <dbReference type="Google" id="ProtNLM"/>
    </source>
</evidence>
<dbReference type="EMBL" id="CALSBS010000021">
    <property type="protein sequence ID" value="CAH6661244.1"/>
    <property type="molecule type" value="Genomic_DNA"/>
</dbReference>
<comment type="caution">
    <text evidence="3">The sequence shown here is derived from an EMBL/GenBank/DDBJ whole genome shotgun (WGS) entry which is preliminary data.</text>
</comment>
<evidence type="ECO:0000313" key="3">
    <source>
        <dbReference type="EMBL" id="CAH6661244.1"/>
    </source>
</evidence>
<evidence type="ECO:0000313" key="4">
    <source>
        <dbReference type="Proteomes" id="UP001152651"/>
    </source>
</evidence>
<dbReference type="RefSeq" id="WP_253898815.1">
    <property type="nucleotide sequence ID" value="NZ_CALSBS010000021.1"/>
</dbReference>
<proteinExistence type="predicted"/>
<feature type="region of interest" description="Disordered" evidence="2">
    <location>
        <begin position="173"/>
        <end position="193"/>
    </location>
</feature>
<dbReference type="PROSITE" id="PS51257">
    <property type="entry name" value="PROKAR_LIPOPROTEIN"/>
    <property type="match status" value="1"/>
</dbReference>
<name>A0ABM9FDE7_9ENTR</name>
<keyword evidence="1" id="KW-0175">Coiled coil</keyword>
<protein>
    <recommendedName>
        <fullName evidence="5">Lipoprotein</fullName>
    </recommendedName>
</protein>
<reference evidence="3" key="1">
    <citation type="submission" date="2022-05" db="EMBL/GenBank/DDBJ databases">
        <authorList>
            <person name="Blom J."/>
        </authorList>
    </citation>
    <scope>NUCLEOTIDE SEQUENCE</scope>
    <source>
        <strain evidence="3">Type strain: CPO20170097</strain>
    </source>
</reference>
<keyword evidence="4" id="KW-1185">Reference proteome</keyword>
<sequence>MRKLAVVCFVSTLFLGGCGPQELTSEQKQQVEDLKTELSQVKVDIDNAKSEDQKYTSGLIKSLIKAKLEVLETNKALLQQRVNAIESGAKIDTVVSAVKPDLNNAASLLKEIESLKSEISSAKQDASQYSGGLVLSMKLVAIATQEQTLALLQQKYLSAKYGLAEVKAPPLSDLNVKKENSDPSVKQPSSNLLLPPADGPFGLQAGLTKKNIEDMTGETLKPVEGQVDLFVLNSAPKKNPDFESFGLLISPKVGLCQIRALGKDIKTDSYGISLKSKFQEIADTLSSIYGEGKKTDSLLSGSIWKEPNDWMMALNKGERVLIIEWKDVNDAMQKNKLSEVGMAARTNNISSGYVLLQYTFSNNSVCEAEIKSEKKSSL</sequence>
<feature type="compositionally biased region" description="Polar residues" evidence="2">
    <location>
        <begin position="182"/>
        <end position="192"/>
    </location>
</feature>